<feature type="domain" description="Bacterial surface antigen (D15)" evidence="8">
    <location>
        <begin position="151"/>
        <end position="464"/>
    </location>
</feature>
<evidence type="ECO:0000256" key="4">
    <source>
        <dbReference type="ARBA" id="ARBA00022692"/>
    </source>
</evidence>
<gene>
    <name evidence="9" type="ORF">ZHAS_00021479</name>
</gene>
<dbReference type="FunFam" id="2.40.160.50:FF:000002">
    <property type="entry name" value="sorting and assembly machinery component 50 homolog"/>
    <property type="match status" value="1"/>
</dbReference>
<dbReference type="Pfam" id="PF01103">
    <property type="entry name" value="Omp85"/>
    <property type="match status" value="1"/>
</dbReference>
<keyword evidence="3" id="KW-1134">Transmembrane beta strand</keyword>
<evidence type="ECO:0000313" key="11">
    <source>
        <dbReference type="Proteomes" id="UP000030765"/>
    </source>
</evidence>
<dbReference type="GO" id="GO:0045040">
    <property type="term" value="P:protein insertion into mitochondrial outer membrane"/>
    <property type="evidence" value="ECO:0007669"/>
    <property type="project" value="TreeGrafter"/>
</dbReference>
<evidence type="ECO:0000256" key="1">
    <source>
        <dbReference type="ARBA" id="ARBA00004374"/>
    </source>
</evidence>
<organism evidence="9">
    <name type="scientific">Anopheles sinensis</name>
    <name type="common">Mosquito</name>
    <dbReference type="NCBI Taxonomy" id="74873"/>
    <lineage>
        <taxon>Eukaryota</taxon>
        <taxon>Metazoa</taxon>
        <taxon>Ecdysozoa</taxon>
        <taxon>Arthropoda</taxon>
        <taxon>Hexapoda</taxon>
        <taxon>Insecta</taxon>
        <taxon>Pterygota</taxon>
        <taxon>Neoptera</taxon>
        <taxon>Endopterygota</taxon>
        <taxon>Diptera</taxon>
        <taxon>Nematocera</taxon>
        <taxon>Culicoidea</taxon>
        <taxon>Culicidae</taxon>
        <taxon>Anophelinae</taxon>
        <taxon>Anopheles</taxon>
    </lineage>
</organism>
<dbReference type="OMA" id="SGIWRQI"/>
<dbReference type="STRING" id="74873.A0A084WSI3"/>
<keyword evidence="6" id="KW-0496">Mitochondrion</keyword>
<keyword evidence="11" id="KW-1185">Reference proteome</keyword>
<evidence type="ECO:0000313" key="9">
    <source>
        <dbReference type="EMBL" id="KFB53177.1"/>
    </source>
</evidence>
<sequence length="465" mass="52073">MKSNLWRTADAGPEGRKQPDLTRFKARVDRVYIGGLSRTYDDYVQRAARHLFKATNFQDVIIETAKYANSFPHNGRILYNVFRSSVKDELLRLGIYKNLRISIDTSKGEGATPNGYTVAFQGEELSRITGSVGVEVGQNDGAATTELVTPNLFGRGERLSLNWSHSYVRNSVLNLKLTKPYLHTAVGDYEPETSITIFRHSSPSPWAKYRTEDNGMLLDFSFAIPGLRFNNSLQYELGMKELFAMDKQTPFFVREHCGPRLASTFRYICQFDGRDDNVFPANGAFVKSTTELTGSRLSQLGIVRQDLHAELNVPLFLGMSLQLCGRVGTILHDKKKEALPINQLFFPGGPQSLRGFELAGACPRRDGVAAGCQSYWATGLHLWSPLPFNQYFGGFGNLFRTHAFYNIGTCNTFTTDKLRSTAGVGLALRMGQKARIEFNYCQPLSYEVGDRVVKGFQFGIGFDFV</sequence>
<keyword evidence="5" id="KW-1000">Mitochondrion outer membrane</keyword>
<dbReference type="OrthoDB" id="1724197at2759"/>
<evidence type="ECO:0000256" key="3">
    <source>
        <dbReference type="ARBA" id="ARBA00022452"/>
    </source>
</evidence>
<name>A0A084WSI3_ANOSI</name>
<dbReference type="EMBL" id="KE525415">
    <property type="protein sequence ID" value="KFB53177.1"/>
    <property type="molecule type" value="Genomic_DNA"/>
</dbReference>
<evidence type="ECO:0000256" key="6">
    <source>
        <dbReference type="ARBA" id="ARBA00023128"/>
    </source>
</evidence>
<protein>
    <submittedName>
        <fullName evidence="9">AGAP013167-PA-like protein</fullName>
    </submittedName>
</protein>
<dbReference type="VEuPathDB" id="VectorBase:ASIS002241"/>
<dbReference type="AlphaFoldDB" id="A0A084WSI3"/>
<dbReference type="GO" id="GO:0033108">
    <property type="term" value="P:mitochondrial respiratory chain complex assembly"/>
    <property type="evidence" value="ECO:0007669"/>
    <property type="project" value="TreeGrafter"/>
</dbReference>
<proteinExistence type="inferred from homology"/>
<dbReference type="InterPro" id="IPR000184">
    <property type="entry name" value="Bac_surfAg_D15"/>
</dbReference>
<evidence type="ECO:0000256" key="5">
    <source>
        <dbReference type="ARBA" id="ARBA00022787"/>
    </source>
</evidence>
<dbReference type="Gene3D" id="2.40.160.50">
    <property type="entry name" value="membrane protein fhac: a member of the omp85/tpsb transporter family"/>
    <property type="match status" value="1"/>
</dbReference>
<dbReference type="InterPro" id="IPR039910">
    <property type="entry name" value="D15-like"/>
</dbReference>
<dbReference type="VEuPathDB" id="VectorBase:ASIC021479"/>
<accession>A0A084WSI3</accession>
<dbReference type="EnsemblMetazoa" id="ASIC021479-RA">
    <property type="protein sequence ID" value="ASIC021479-PA"/>
    <property type="gene ID" value="ASIC021479"/>
</dbReference>
<keyword evidence="4" id="KW-0812">Transmembrane</keyword>
<comment type="subcellular location">
    <subcellularLocation>
        <location evidence="1">Mitochondrion outer membrane</location>
        <topology evidence="1">Multi-pass membrane protein</topology>
    </subcellularLocation>
</comment>
<evidence type="ECO:0000313" key="10">
    <source>
        <dbReference type="EnsemblMetazoa" id="ASIC021479-PA"/>
    </source>
</evidence>
<evidence type="ECO:0000256" key="7">
    <source>
        <dbReference type="ARBA" id="ARBA00023136"/>
    </source>
</evidence>
<dbReference type="GO" id="GO:0005741">
    <property type="term" value="C:mitochondrial outer membrane"/>
    <property type="evidence" value="ECO:0007669"/>
    <property type="project" value="UniProtKB-SubCell"/>
</dbReference>
<keyword evidence="7" id="KW-0472">Membrane</keyword>
<reference evidence="10" key="2">
    <citation type="submission" date="2020-05" db="UniProtKB">
        <authorList>
            <consortium name="EnsemblMetazoa"/>
        </authorList>
    </citation>
    <scope>IDENTIFICATION</scope>
</reference>
<reference evidence="9 11" key="1">
    <citation type="journal article" date="2014" name="BMC Genomics">
        <title>Genome sequence of Anopheles sinensis provides insight into genetics basis of mosquito competence for malaria parasites.</title>
        <authorList>
            <person name="Zhou D."/>
            <person name="Zhang D."/>
            <person name="Ding G."/>
            <person name="Shi L."/>
            <person name="Hou Q."/>
            <person name="Ye Y."/>
            <person name="Xu Y."/>
            <person name="Zhou H."/>
            <person name="Xiong C."/>
            <person name="Li S."/>
            <person name="Yu J."/>
            <person name="Hong S."/>
            <person name="Yu X."/>
            <person name="Zou P."/>
            <person name="Chen C."/>
            <person name="Chang X."/>
            <person name="Wang W."/>
            <person name="Lv Y."/>
            <person name="Sun Y."/>
            <person name="Ma L."/>
            <person name="Shen B."/>
            <person name="Zhu C."/>
        </authorList>
    </citation>
    <scope>NUCLEOTIDE SEQUENCE [LARGE SCALE GENOMIC DNA]</scope>
</reference>
<dbReference type="PANTHER" id="PTHR12815:SF18">
    <property type="entry name" value="SORTING AND ASSEMBLY MACHINERY COMPONENT 50 HOMOLOG"/>
    <property type="match status" value="1"/>
</dbReference>
<dbReference type="EMBL" id="ATLV01026571">
    <property type="status" value="NOT_ANNOTATED_CDS"/>
    <property type="molecule type" value="Genomic_DNA"/>
</dbReference>
<dbReference type="PANTHER" id="PTHR12815">
    <property type="entry name" value="SORTING AND ASSEMBLY MACHINERY SAMM50 PROTEIN FAMILY MEMBER"/>
    <property type="match status" value="1"/>
</dbReference>
<comment type="similarity">
    <text evidence="2">Belongs to the SAM50/omp85 family.</text>
</comment>
<evidence type="ECO:0000259" key="8">
    <source>
        <dbReference type="Pfam" id="PF01103"/>
    </source>
</evidence>
<evidence type="ECO:0000256" key="2">
    <source>
        <dbReference type="ARBA" id="ARBA00010913"/>
    </source>
</evidence>
<dbReference type="Proteomes" id="UP000030765">
    <property type="component" value="Unassembled WGS sequence"/>
</dbReference>